<keyword evidence="2" id="KW-1185">Reference proteome</keyword>
<sequence length="55" mass="6224">MAQRLFRADPSLCVLEMWGEMLSGVGLQTTILICITLRTNWKLEDNVTSNRNNVA</sequence>
<evidence type="ECO:0000313" key="1">
    <source>
        <dbReference type="EMBL" id="KAF3334659.1"/>
    </source>
</evidence>
<dbReference type="EMBL" id="SWLB01000009">
    <property type="protein sequence ID" value="KAF3334659.1"/>
    <property type="molecule type" value="Genomic_DNA"/>
</dbReference>
<accession>A0A833R3I6</accession>
<dbReference type="OrthoDB" id="2126698at2759"/>
<protein>
    <submittedName>
        <fullName evidence="1">Protein TRANSPARENT TESTA 12</fullName>
    </submittedName>
</protein>
<name>A0A833R3I6_9POAL</name>
<gene>
    <name evidence="1" type="ORF">FCM35_KLT21263</name>
</gene>
<dbReference type="Proteomes" id="UP000623129">
    <property type="component" value="Unassembled WGS sequence"/>
</dbReference>
<proteinExistence type="predicted"/>
<organism evidence="1 2">
    <name type="scientific">Carex littledalei</name>
    <dbReference type="NCBI Taxonomy" id="544730"/>
    <lineage>
        <taxon>Eukaryota</taxon>
        <taxon>Viridiplantae</taxon>
        <taxon>Streptophyta</taxon>
        <taxon>Embryophyta</taxon>
        <taxon>Tracheophyta</taxon>
        <taxon>Spermatophyta</taxon>
        <taxon>Magnoliopsida</taxon>
        <taxon>Liliopsida</taxon>
        <taxon>Poales</taxon>
        <taxon>Cyperaceae</taxon>
        <taxon>Cyperoideae</taxon>
        <taxon>Cariceae</taxon>
        <taxon>Carex</taxon>
        <taxon>Carex subgen. Euthyceras</taxon>
    </lineage>
</organism>
<evidence type="ECO:0000313" key="2">
    <source>
        <dbReference type="Proteomes" id="UP000623129"/>
    </source>
</evidence>
<reference evidence="1" key="1">
    <citation type="submission" date="2020-01" db="EMBL/GenBank/DDBJ databases">
        <title>Genome sequence of Kobresia littledalei, the first chromosome-level genome in the family Cyperaceae.</title>
        <authorList>
            <person name="Qu G."/>
        </authorList>
    </citation>
    <scope>NUCLEOTIDE SEQUENCE</scope>
    <source>
        <strain evidence="1">C.B.Clarke</strain>
        <tissue evidence="1">Leaf</tissue>
    </source>
</reference>
<comment type="caution">
    <text evidence="1">The sequence shown here is derived from an EMBL/GenBank/DDBJ whole genome shotgun (WGS) entry which is preliminary data.</text>
</comment>
<dbReference type="AlphaFoldDB" id="A0A833R3I6"/>